<protein>
    <submittedName>
        <fullName evidence="1">Uncharacterized protein</fullName>
    </submittedName>
</protein>
<organism evidence="1 2">
    <name type="scientific">Gossypium arboreum</name>
    <name type="common">Tree cotton</name>
    <name type="synonym">Gossypium nanking</name>
    <dbReference type="NCBI Taxonomy" id="29729"/>
    <lineage>
        <taxon>Eukaryota</taxon>
        <taxon>Viridiplantae</taxon>
        <taxon>Streptophyta</taxon>
        <taxon>Embryophyta</taxon>
        <taxon>Tracheophyta</taxon>
        <taxon>Spermatophyta</taxon>
        <taxon>Magnoliopsida</taxon>
        <taxon>eudicotyledons</taxon>
        <taxon>Gunneridae</taxon>
        <taxon>Pentapetalae</taxon>
        <taxon>rosids</taxon>
        <taxon>malvids</taxon>
        <taxon>Malvales</taxon>
        <taxon>Malvaceae</taxon>
        <taxon>Malvoideae</taxon>
        <taxon>Gossypium</taxon>
    </lineage>
</organism>
<dbReference type="EMBL" id="KN405495">
    <property type="protein sequence ID" value="KHG16146.1"/>
    <property type="molecule type" value="Genomic_DNA"/>
</dbReference>
<dbReference type="Proteomes" id="UP000032142">
    <property type="component" value="Unassembled WGS sequence"/>
</dbReference>
<proteinExistence type="predicted"/>
<name>A0A0B0NYG7_GOSAR</name>
<keyword evidence="2" id="KW-1185">Reference proteome</keyword>
<reference evidence="2" key="1">
    <citation type="submission" date="2014-09" db="EMBL/GenBank/DDBJ databases">
        <authorList>
            <person name="Mudge J."/>
            <person name="Ramaraj T."/>
            <person name="Lindquist I.E."/>
            <person name="Bharti A.K."/>
            <person name="Sundararajan A."/>
            <person name="Cameron C.T."/>
            <person name="Woodward J.E."/>
            <person name="May G.D."/>
            <person name="Brubaker C."/>
            <person name="Broadhvest J."/>
            <person name="Wilkins T.A."/>
        </authorList>
    </citation>
    <scope>NUCLEOTIDE SEQUENCE</scope>
    <source>
        <strain evidence="2">cv. AKA8401</strain>
    </source>
</reference>
<evidence type="ECO:0000313" key="2">
    <source>
        <dbReference type="Proteomes" id="UP000032142"/>
    </source>
</evidence>
<evidence type="ECO:0000313" key="1">
    <source>
        <dbReference type="EMBL" id="KHG16146.1"/>
    </source>
</evidence>
<gene>
    <name evidence="1" type="ORF">F383_20922</name>
</gene>
<accession>A0A0B0NYG7</accession>
<dbReference type="AlphaFoldDB" id="A0A0B0NYG7"/>
<sequence>MDGKHDVVCLNLINKIGKFSFHYTNLLSM</sequence>